<gene>
    <name evidence="1" type="ORF">UFOVP1367_6</name>
</gene>
<name>A0A6J5S238_9CAUD</name>
<dbReference type="Proteomes" id="UP001641549">
    <property type="component" value="Chromosome UFOv-RH-23may17-C8087"/>
</dbReference>
<proteinExistence type="predicted"/>
<accession>A0A6J5S238</accession>
<organism evidence="1 2">
    <name type="scientific">uncultured Caudovirales phage</name>
    <dbReference type="NCBI Taxonomy" id="2100421"/>
    <lineage>
        <taxon>Viruses</taxon>
        <taxon>Duplodnaviria</taxon>
        <taxon>Heunggongvirae</taxon>
        <taxon>Uroviricota</taxon>
        <taxon>Caudoviricetes</taxon>
        <taxon>Peduoviridae</taxon>
        <taxon>Maltschvirus</taxon>
        <taxon>Maltschvirus maltsch</taxon>
    </lineage>
</organism>
<evidence type="ECO:0000313" key="1">
    <source>
        <dbReference type="EMBL" id="CAB4202296.1"/>
    </source>
</evidence>
<sequence length="223" mass="22855">MKHNFLFLLLVALFVAFSGVASADLIGKRVTANQVTNTAAGNVEAVTVQAAINELDTEKAALSGATFTGSVTPTGRMLMPVGQVDYFSTTGTAVVMGAISDGSTNMVAIVPTTTGLMDTCFDNGGTNNGTLRYTCATTKFAHIAITSSFTPATANDVFVTGVAKNGAVGTACKVLGTSSGTQVTTLHCVMSIAQNDTITLRIGNTTAARDATVKSLNIQAILM</sequence>
<evidence type="ECO:0000313" key="2">
    <source>
        <dbReference type="Proteomes" id="UP001641549"/>
    </source>
</evidence>
<reference evidence="1" key="1">
    <citation type="submission" date="2020-05" db="EMBL/GenBank/DDBJ databases">
        <authorList>
            <person name="Chiriac C."/>
            <person name="Salcher M."/>
            <person name="Ghai R."/>
            <person name="Kavagutti S V."/>
        </authorList>
    </citation>
    <scope>NUCLEOTIDE SEQUENCE [LARGE SCALE GENOMIC DNA]</scope>
</reference>
<keyword evidence="2" id="KW-1185">Reference proteome</keyword>
<dbReference type="EMBL" id="LR797314">
    <property type="protein sequence ID" value="CAB4202296.1"/>
    <property type="molecule type" value="Genomic_DNA"/>
</dbReference>
<protein>
    <submittedName>
        <fullName evidence="1">Uncharacterized protein</fullName>
    </submittedName>
</protein>